<protein>
    <recommendedName>
        <fullName evidence="7">Sushi domain-containing protein</fullName>
    </recommendedName>
</protein>
<feature type="disulfide bond" evidence="5">
    <location>
        <begin position="199"/>
        <end position="226"/>
    </location>
</feature>
<name>E4YHS2_OIKDI</name>
<evidence type="ECO:0000313" key="8">
    <source>
        <dbReference type="EMBL" id="CBY35042.1"/>
    </source>
</evidence>
<accession>E4YHS2</accession>
<feature type="domain" description="Sushi" evidence="7">
    <location>
        <begin position="290"/>
        <end position="354"/>
    </location>
</feature>
<keyword evidence="4" id="KW-0325">Glycoprotein</keyword>
<keyword evidence="2" id="KW-0677">Repeat</keyword>
<evidence type="ECO:0000256" key="5">
    <source>
        <dbReference type="PROSITE-ProRule" id="PRU00302"/>
    </source>
</evidence>
<dbReference type="PANTHER" id="PTHR19325:SF543">
    <property type="entry name" value="L-SELECTIN"/>
    <property type="match status" value="1"/>
</dbReference>
<feature type="domain" description="Sushi" evidence="7">
    <location>
        <begin position="113"/>
        <end position="169"/>
    </location>
</feature>
<dbReference type="SMART" id="SM00032">
    <property type="entry name" value="CCP"/>
    <property type="match status" value="5"/>
</dbReference>
<dbReference type="Gene3D" id="2.10.70.10">
    <property type="entry name" value="Complement Module, domain 1"/>
    <property type="match status" value="5"/>
</dbReference>
<dbReference type="EMBL" id="FN654578">
    <property type="protein sequence ID" value="CBY35042.1"/>
    <property type="molecule type" value="Genomic_DNA"/>
</dbReference>
<dbReference type="PROSITE" id="PS50923">
    <property type="entry name" value="SUSHI"/>
    <property type="match status" value="4"/>
</dbReference>
<evidence type="ECO:0000256" key="2">
    <source>
        <dbReference type="ARBA" id="ARBA00022737"/>
    </source>
</evidence>
<gene>
    <name evidence="8" type="ORF">GSOID_T00026831001</name>
</gene>
<evidence type="ECO:0000256" key="3">
    <source>
        <dbReference type="ARBA" id="ARBA00023157"/>
    </source>
</evidence>
<keyword evidence="1 5" id="KW-0768">Sushi</keyword>
<dbReference type="CDD" id="cd00033">
    <property type="entry name" value="CCP"/>
    <property type="match status" value="5"/>
</dbReference>
<feature type="disulfide bond" evidence="5">
    <location>
        <begin position="142"/>
        <end position="169"/>
    </location>
</feature>
<sequence>MKLSPLLIISGSSALECFTCQTSDPSTCKVETCPNDGQEWACQNEVRSHSRHYFVSKGCKQRMACMNNSIQNDRAAWIPSQCNPLNSFNSVCRCCCDDKDGCNEEDIFCLEAPKCPKLEERKNLEMECTKMREIGSECSFACSGDDELSGAQRISCNKKASWTPEQPRCVTNCPALEFEEGTTKCSNGRRSGSTCVFSCPAGTRLVGAKSTTCAAAGSWTRALPSCEPICDQLDVTNGEVTCSNQNYLQSICRISCDAGFERSGPATQTCQRATKNSAEWDGNGNTSCEATCPALLDIVYGSTSCSNKNKLNSECEFSCNQGFRLLGVESVTCQTDRASLNGLAWSGSSPVCEAVCAAVPVPENGETKCTDGRNIGSTCAFSCPAGTRLIGDKASTCTGFGGLANWTTEAPLCEPVCDELTLKNGEINCSDGNFLRSKNTSQLGRFPRLACELARPQPIGTASSAPHASQSASHSSTSQMGQQPAVMLQESTPSALSFATNATNFEAFLLLLARLTAQWKTVSAGLSRSLVASQFVRQLQKLKTRLLPATAPQTLAQSANTSAREALSSSAGQRQHVCWMSLTARQTGR</sequence>
<dbReference type="InterPro" id="IPR000436">
    <property type="entry name" value="Sushi_SCR_CCP_dom"/>
</dbReference>
<evidence type="ECO:0000256" key="1">
    <source>
        <dbReference type="ARBA" id="ARBA00022659"/>
    </source>
</evidence>
<feature type="domain" description="Sushi" evidence="7">
    <location>
        <begin position="171"/>
        <end position="228"/>
    </location>
</feature>
<dbReference type="CDD" id="cd23539">
    <property type="entry name" value="TFP_LU_ECD_CinHb4_like"/>
    <property type="match status" value="1"/>
</dbReference>
<dbReference type="InterPro" id="IPR050350">
    <property type="entry name" value="Compl-Cell_Adhes-Reg"/>
</dbReference>
<evidence type="ECO:0000259" key="7">
    <source>
        <dbReference type="PROSITE" id="PS50923"/>
    </source>
</evidence>
<dbReference type="InterPro" id="IPR035976">
    <property type="entry name" value="Sushi/SCR/CCP_sf"/>
</dbReference>
<dbReference type="SUPFAM" id="SSF57535">
    <property type="entry name" value="Complement control module/SCR domain"/>
    <property type="match status" value="5"/>
</dbReference>
<dbReference type="AlphaFoldDB" id="E4YHS2"/>
<evidence type="ECO:0000256" key="4">
    <source>
        <dbReference type="ARBA" id="ARBA00023180"/>
    </source>
</evidence>
<dbReference type="Pfam" id="PF00084">
    <property type="entry name" value="Sushi"/>
    <property type="match status" value="5"/>
</dbReference>
<feature type="compositionally biased region" description="Low complexity" evidence="6">
    <location>
        <begin position="461"/>
        <end position="479"/>
    </location>
</feature>
<feature type="domain" description="Sushi" evidence="7">
    <location>
        <begin position="357"/>
        <end position="415"/>
    </location>
</feature>
<dbReference type="PANTHER" id="PTHR19325">
    <property type="entry name" value="COMPLEMENT COMPONENT-RELATED SUSHI DOMAIN-CONTAINING"/>
    <property type="match status" value="1"/>
</dbReference>
<organism evidence="8">
    <name type="scientific">Oikopleura dioica</name>
    <name type="common">Tunicate</name>
    <dbReference type="NCBI Taxonomy" id="34765"/>
    <lineage>
        <taxon>Eukaryota</taxon>
        <taxon>Metazoa</taxon>
        <taxon>Chordata</taxon>
        <taxon>Tunicata</taxon>
        <taxon>Appendicularia</taxon>
        <taxon>Copelata</taxon>
        <taxon>Oikopleuridae</taxon>
        <taxon>Oikopleura</taxon>
    </lineage>
</organism>
<feature type="region of interest" description="Disordered" evidence="6">
    <location>
        <begin position="459"/>
        <end position="487"/>
    </location>
</feature>
<evidence type="ECO:0000256" key="6">
    <source>
        <dbReference type="SAM" id="MobiDB-lite"/>
    </source>
</evidence>
<proteinExistence type="predicted"/>
<reference evidence="8" key="1">
    <citation type="journal article" date="2010" name="Science">
        <title>Plasticity of animal genome architecture unmasked by rapid evolution of a pelagic tunicate.</title>
        <authorList>
            <person name="Denoeud F."/>
            <person name="Henriet S."/>
            <person name="Mungpakdee S."/>
            <person name="Aury J.M."/>
            <person name="Da Silva C."/>
            <person name="Brinkmann H."/>
            <person name="Mikhaleva J."/>
            <person name="Olsen L.C."/>
            <person name="Jubin C."/>
            <person name="Canestro C."/>
            <person name="Bouquet J.M."/>
            <person name="Danks G."/>
            <person name="Poulain J."/>
            <person name="Campsteijn C."/>
            <person name="Adamski M."/>
            <person name="Cross I."/>
            <person name="Yadetie F."/>
            <person name="Muffato M."/>
            <person name="Louis A."/>
            <person name="Butcher S."/>
            <person name="Tsagkogeorga G."/>
            <person name="Konrad A."/>
            <person name="Singh S."/>
            <person name="Jensen M.F."/>
            <person name="Cong E.H."/>
            <person name="Eikeseth-Otteraa H."/>
            <person name="Noel B."/>
            <person name="Anthouard V."/>
            <person name="Porcel B.M."/>
            <person name="Kachouri-Lafond R."/>
            <person name="Nishino A."/>
            <person name="Ugolini M."/>
            <person name="Chourrout P."/>
            <person name="Nishida H."/>
            <person name="Aasland R."/>
            <person name="Huzurbazar S."/>
            <person name="Westhof E."/>
            <person name="Delsuc F."/>
            <person name="Lehrach H."/>
            <person name="Reinhardt R."/>
            <person name="Weissenbach J."/>
            <person name="Roy S.W."/>
            <person name="Artiguenave F."/>
            <person name="Postlethwait J.H."/>
            <person name="Manak J.R."/>
            <person name="Thompson E.M."/>
            <person name="Jaillon O."/>
            <person name="Du Pasquier L."/>
            <person name="Boudinot P."/>
            <person name="Liberles D.A."/>
            <person name="Volff J.N."/>
            <person name="Philippe H."/>
            <person name="Lenhard B."/>
            <person name="Roest Crollius H."/>
            <person name="Wincker P."/>
            <person name="Chourrout D."/>
        </authorList>
    </citation>
    <scope>NUCLEOTIDE SEQUENCE [LARGE SCALE GENOMIC DNA]</scope>
</reference>
<comment type="caution">
    <text evidence="5">Lacks conserved residue(s) required for the propagation of feature annotation.</text>
</comment>
<keyword evidence="3 5" id="KW-1015">Disulfide bond</keyword>
<dbReference type="Proteomes" id="UP000011014">
    <property type="component" value="Unassembled WGS sequence"/>
</dbReference>